<comment type="caution">
    <text evidence="1">The sequence shown here is derived from an EMBL/GenBank/DDBJ whole genome shotgun (WGS) entry which is preliminary data.</text>
</comment>
<gene>
    <name evidence="1" type="ORF">OFUS_LOCUS23139</name>
</gene>
<sequence length="148" mass="17606">MAYLDKVMKFSTNMIQGIAEQWFIQRERKMSVEETLERKEREEIVIDETETISNEMDIISNNQEVQKLQESSENSRQDIHNLKRIVVKYRKEKRVLDGFISVVSCRIRHQILERGLCYCDICQDKSPVNHLSTYKRGSFYSPTIQEVR</sequence>
<dbReference type="AlphaFoldDB" id="A0A8J1TCV6"/>
<dbReference type="EMBL" id="CAIIXF020000011">
    <property type="protein sequence ID" value="CAH1799084.1"/>
    <property type="molecule type" value="Genomic_DNA"/>
</dbReference>
<evidence type="ECO:0000313" key="1">
    <source>
        <dbReference type="EMBL" id="CAH1799084.1"/>
    </source>
</evidence>
<protein>
    <submittedName>
        <fullName evidence="1">Uncharacterized protein</fullName>
    </submittedName>
</protein>
<name>A0A8J1TCV6_OWEFU</name>
<evidence type="ECO:0000313" key="2">
    <source>
        <dbReference type="Proteomes" id="UP000749559"/>
    </source>
</evidence>
<dbReference type="Proteomes" id="UP000749559">
    <property type="component" value="Unassembled WGS sequence"/>
</dbReference>
<proteinExistence type="predicted"/>
<keyword evidence="2" id="KW-1185">Reference proteome</keyword>
<accession>A0A8J1TCV6</accession>
<reference evidence="1" key="1">
    <citation type="submission" date="2022-03" db="EMBL/GenBank/DDBJ databases">
        <authorList>
            <person name="Martin C."/>
        </authorList>
    </citation>
    <scope>NUCLEOTIDE SEQUENCE</scope>
</reference>
<organism evidence="1 2">
    <name type="scientific">Owenia fusiformis</name>
    <name type="common">Polychaete worm</name>
    <dbReference type="NCBI Taxonomy" id="6347"/>
    <lineage>
        <taxon>Eukaryota</taxon>
        <taxon>Metazoa</taxon>
        <taxon>Spiralia</taxon>
        <taxon>Lophotrochozoa</taxon>
        <taxon>Annelida</taxon>
        <taxon>Polychaeta</taxon>
        <taxon>Sedentaria</taxon>
        <taxon>Canalipalpata</taxon>
        <taxon>Sabellida</taxon>
        <taxon>Oweniida</taxon>
        <taxon>Oweniidae</taxon>
        <taxon>Owenia</taxon>
    </lineage>
</organism>